<accession>G8QTU9</accession>
<dbReference type="KEGG" id="sgp:SpiGrapes_1312"/>
<reference evidence="10 11" key="1">
    <citation type="submission" date="2011-11" db="EMBL/GenBank/DDBJ databases">
        <title>Complete sequence of Spirochaeta sp. grapes.</title>
        <authorList>
            <consortium name="US DOE Joint Genome Institute"/>
            <person name="Lucas S."/>
            <person name="Han J."/>
            <person name="Lapidus A."/>
            <person name="Cheng J.-F."/>
            <person name="Goodwin L."/>
            <person name="Pitluck S."/>
            <person name="Peters L."/>
            <person name="Ovchinnikova G."/>
            <person name="Munk A.C."/>
            <person name="Detter J.C."/>
            <person name="Han C."/>
            <person name="Tapia R."/>
            <person name="Land M."/>
            <person name="Hauser L."/>
            <person name="Kyrpides N."/>
            <person name="Ivanova N."/>
            <person name="Pagani I."/>
            <person name="Ritalahtilisa K."/>
            <person name="Loeffler F."/>
            <person name="Woyke T."/>
        </authorList>
    </citation>
    <scope>NUCLEOTIDE SEQUENCE [LARGE SCALE GENOMIC DNA]</scope>
    <source>
        <strain evidence="11">ATCC BAA-1885 / DSM 22778 / Grapes</strain>
    </source>
</reference>
<dbReference type="Pfam" id="PF20501">
    <property type="entry name" value="MbhE"/>
    <property type="match status" value="1"/>
</dbReference>
<evidence type="ECO:0000313" key="10">
    <source>
        <dbReference type="EMBL" id="AEV29125.1"/>
    </source>
</evidence>
<dbReference type="HOGENOM" id="CLU_069132_3_0_12"/>
<feature type="transmembrane region" description="Helical" evidence="7">
    <location>
        <begin position="215"/>
        <end position="240"/>
    </location>
</feature>
<feature type="domain" description="Na+/H+ antiporter MnhB subunit-related protein" evidence="8">
    <location>
        <begin position="121"/>
        <end position="230"/>
    </location>
</feature>
<feature type="transmembrane region" description="Helical" evidence="7">
    <location>
        <begin position="67"/>
        <end position="85"/>
    </location>
</feature>
<dbReference type="AlphaFoldDB" id="G8QTU9"/>
<name>G8QTU9_SPHPG</name>
<keyword evidence="6 7" id="KW-0472">Membrane</keyword>
<organism evidence="10 11">
    <name type="scientific">Sphaerochaeta pleomorpha (strain ATCC BAA-1885 / DSM 22778 / Grapes)</name>
    <dbReference type="NCBI Taxonomy" id="158190"/>
    <lineage>
        <taxon>Bacteria</taxon>
        <taxon>Pseudomonadati</taxon>
        <taxon>Spirochaetota</taxon>
        <taxon>Spirochaetia</taxon>
        <taxon>Spirochaetales</taxon>
        <taxon>Sphaerochaetaceae</taxon>
        <taxon>Sphaerochaeta</taxon>
    </lineage>
</organism>
<keyword evidence="11" id="KW-1185">Reference proteome</keyword>
<keyword evidence="4 7" id="KW-0812">Transmembrane</keyword>
<comment type="similarity">
    <text evidence="2">Belongs to the CPA3 antiporters (TC 2.A.63) subunit B family.</text>
</comment>
<feature type="transmembrane region" description="Helical" evidence="7">
    <location>
        <begin position="181"/>
        <end position="203"/>
    </location>
</feature>
<dbReference type="Pfam" id="PF04039">
    <property type="entry name" value="MnhB"/>
    <property type="match status" value="1"/>
</dbReference>
<feature type="transmembrane region" description="Helical" evidence="7">
    <location>
        <begin position="128"/>
        <end position="145"/>
    </location>
</feature>
<dbReference type="InterPro" id="IPR046806">
    <property type="entry name" value="MrpA_C/MbhE"/>
</dbReference>
<evidence type="ECO:0000259" key="8">
    <source>
        <dbReference type="Pfam" id="PF04039"/>
    </source>
</evidence>
<keyword evidence="5 7" id="KW-1133">Transmembrane helix</keyword>
<feature type="transmembrane region" description="Helical" evidence="7">
    <location>
        <begin position="151"/>
        <end position="169"/>
    </location>
</feature>
<comment type="subcellular location">
    <subcellularLocation>
        <location evidence="1">Cell membrane</location>
        <topology evidence="1">Multi-pass membrane protein</topology>
    </subcellularLocation>
</comment>
<dbReference type="PANTHER" id="PTHR33932">
    <property type="entry name" value="NA(+)/H(+) ANTIPORTER SUBUNIT B"/>
    <property type="match status" value="1"/>
</dbReference>
<evidence type="ECO:0000256" key="6">
    <source>
        <dbReference type="ARBA" id="ARBA00023136"/>
    </source>
</evidence>
<evidence type="ECO:0000313" key="11">
    <source>
        <dbReference type="Proteomes" id="UP000005632"/>
    </source>
</evidence>
<dbReference type="InterPro" id="IPR007182">
    <property type="entry name" value="MnhB"/>
</dbReference>
<dbReference type="EMBL" id="CP003155">
    <property type="protein sequence ID" value="AEV29125.1"/>
    <property type="molecule type" value="Genomic_DNA"/>
</dbReference>
<evidence type="ECO:0000256" key="7">
    <source>
        <dbReference type="SAM" id="Phobius"/>
    </source>
</evidence>
<evidence type="ECO:0000256" key="3">
    <source>
        <dbReference type="ARBA" id="ARBA00022475"/>
    </source>
</evidence>
<dbReference type="Proteomes" id="UP000005632">
    <property type="component" value="Chromosome"/>
</dbReference>
<dbReference type="RefSeq" id="WP_014269974.1">
    <property type="nucleotide sequence ID" value="NC_016633.1"/>
</dbReference>
<gene>
    <name evidence="10" type="ordered locus">SpiGrapes_1312</name>
</gene>
<feature type="domain" description="MrpA C-terminal/MbhE" evidence="9">
    <location>
        <begin position="18"/>
        <end position="85"/>
    </location>
</feature>
<dbReference type="InterPro" id="IPR050622">
    <property type="entry name" value="CPA3_antiporter_subunitB"/>
</dbReference>
<dbReference type="OrthoDB" id="9798859at2"/>
<dbReference type="PANTHER" id="PTHR33932:SF4">
    <property type="entry name" value="NA(+)_H(+) ANTIPORTER SUBUNIT B"/>
    <property type="match status" value="1"/>
</dbReference>
<evidence type="ECO:0000256" key="1">
    <source>
        <dbReference type="ARBA" id="ARBA00004651"/>
    </source>
</evidence>
<evidence type="ECO:0000256" key="5">
    <source>
        <dbReference type="ARBA" id="ARBA00022989"/>
    </source>
</evidence>
<protein>
    <submittedName>
        <fullName evidence="10">Multisubunit Na+/H+ antiporter, MnhB subunit</fullName>
    </submittedName>
</protein>
<dbReference type="STRING" id="158190.SpiGrapes_1312"/>
<proteinExistence type="inferred from homology"/>
<evidence type="ECO:0000256" key="2">
    <source>
        <dbReference type="ARBA" id="ARBA00009425"/>
    </source>
</evidence>
<dbReference type="eggNOG" id="COG2111">
    <property type="taxonomic scope" value="Bacteria"/>
</dbReference>
<keyword evidence="3" id="KW-1003">Cell membrane</keyword>
<evidence type="ECO:0000256" key="4">
    <source>
        <dbReference type="ARBA" id="ARBA00022692"/>
    </source>
</evidence>
<evidence type="ECO:0000259" key="9">
    <source>
        <dbReference type="Pfam" id="PF20501"/>
    </source>
</evidence>
<dbReference type="GO" id="GO:0005886">
    <property type="term" value="C:plasma membrane"/>
    <property type="evidence" value="ECO:0007669"/>
    <property type="project" value="UniProtKB-SubCell"/>
</dbReference>
<sequence>MKATRFWRNLQLGFTLLTVSFLLYPVIAFAFPPQSLARDYLQSNAVEETGAKNLVSSIYLGYRAFDTLGETIVLLVSVIGTLTLLSQGMKRGEERESKDEQVSFALALEKRKTHALRTNLMEAVSGKLGPIVLLFGFYVMLYGHISPGGGFQGGVIIASAMIFLALGNQTEHQMKLNDPAVLVRIEAASFLILVSVSAGSLFIGPLPGETMKASIIFLNILIGLKVGTSIAMMCIAMMGINHHD</sequence>